<evidence type="ECO:0000313" key="3">
    <source>
        <dbReference type="Proteomes" id="UP000801492"/>
    </source>
</evidence>
<dbReference type="Proteomes" id="UP000801492">
    <property type="component" value="Unassembled WGS sequence"/>
</dbReference>
<dbReference type="EMBL" id="VTPC01008672">
    <property type="protein sequence ID" value="KAF2892569.1"/>
    <property type="molecule type" value="Genomic_DNA"/>
</dbReference>
<dbReference type="AlphaFoldDB" id="A0A8K0CS26"/>
<proteinExistence type="predicted"/>
<feature type="compositionally biased region" description="Basic and acidic residues" evidence="1">
    <location>
        <begin position="155"/>
        <end position="168"/>
    </location>
</feature>
<sequence length="257" mass="29132">MMVVGPGYFITLVNELPSMIFQKYLDRSILWLFSPVKLSQPFRKRDCTHLIGSFRWQGISGFICDLYCSNATSVTSVITNTSLDAPSTSSSVAPTNNCYEKPVMPPHQFMPSHVIQPYPNVKRNDDIRKGRKRQSTQVLTGTPIRNELAEIENKRNLSKPTKEKKVDFSDTSGDSVSELPEFGNSDNGMSIESEEAKTCEKLKVNGFVLVRFATKKQVKDYVGQVKKILQDELIIINLKKKERQICVSCSRRCCYCK</sequence>
<organism evidence="2 3">
    <name type="scientific">Ignelater luminosus</name>
    <name type="common">Cucubano</name>
    <name type="synonym">Pyrophorus luminosus</name>
    <dbReference type="NCBI Taxonomy" id="2038154"/>
    <lineage>
        <taxon>Eukaryota</taxon>
        <taxon>Metazoa</taxon>
        <taxon>Ecdysozoa</taxon>
        <taxon>Arthropoda</taxon>
        <taxon>Hexapoda</taxon>
        <taxon>Insecta</taxon>
        <taxon>Pterygota</taxon>
        <taxon>Neoptera</taxon>
        <taxon>Endopterygota</taxon>
        <taxon>Coleoptera</taxon>
        <taxon>Polyphaga</taxon>
        <taxon>Elateriformia</taxon>
        <taxon>Elateroidea</taxon>
        <taxon>Elateridae</taxon>
        <taxon>Agrypninae</taxon>
        <taxon>Pyrophorini</taxon>
        <taxon>Ignelater</taxon>
    </lineage>
</organism>
<dbReference type="OrthoDB" id="8187571at2759"/>
<name>A0A8K0CS26_IGNLU</name>
<gene>
    <name evidence="2" type="ORF">ILUMI_13601</name>
</gene>
<reference evidence="2" key="1">
    <citation type="submission" date="2019-08" db="EMBL/GenBank/DDBJ databases">
        <title>The genome of the North American firefly Photinus pyralis.</title>
        <authorList>
            <consortium name="Photinus pyralis genome working group"/>
            <person name="Fallon T.R."/>
            <person name="Sander Lower S.E."/>
            <person name="Weng J.-K."/>
        </authorList>
    </citation>
    <scope>NUCLEOTIDE SEQUENCE</scope>
    <source>
        <strain evidence="2">TRF0915ILg1</strain>
        <tissue evidence="2">Whole body</tissue>
    </source>
</reference>
<evidence type="ECO:0000256" key="1">
    <source>
        <dbReference type="SAM" id="MobiDB-lite"/>
    </source>
</evidence>
<comment type="caution">
    <text evidence="2">The sequence shown here is derived from an EMBL/GenBank/DDBJ whole genome shotgun (WGS) entry which is preliminary data.</text>
</comment>
<evidence type="ECO:0000313" key="2">
    <source>
        <dbReference type="EMBL" id="KAF2892569.1"/>
    </source>
</evidence>
<feature type="region of interest" description="Disordered" evidence="1">
    <location>
        <begin position="155"/>
        <end position="187"/>
    </location>
</feature>
<feature type="region of interest" description="Disordered" evidence="1">
    <location>
        <begin position="110"/>
        <end position="136"/>
    </location>
</feature>
<protein>
    <submittedName>
        <fullName evidence="2">Uncharacterized protein</fullName>
    </submittedName>
</protein>
<keyword evidence="3" id="KW-1185">Reference proteome</keyword>
<accession>A0A8K0CS26</accession>